<comment type="caution">
    <text evidence="5">The sequence shown here is derived from an EMBL/GenBank/DDBJ whole genome shotgun (WGS) entry which is preliminary data.</text>
</comment>
<name>A0A9K3L4M8_9STRA</name>
<sequence length="464" mass="50465">MPSSTPDGNTNDDVTATRQRRIRGRCNIGASSLIAAFLVIFSAAIPRMFYPPDLSTFLPEHISQLSSGLVVVVTGANSGLGFDTVRHLVVSSTRSSIASDDDKNNQNSVDGATPSPSIVVMACRNEAKCEKAKQQILAEATTTSDNKTNAPNTLSTKILTLQLDLLDAISIQRFAQQLPVALNSTLSTADRDIPIDVLINNAGVFTRDPSGIVYHNGTDEHISVNHLGHVRLLHHLWPKLIRDKTRIVAVSSIAALLPITTTSDWYDTNKKTTSVLLSTWNRAIAVPSLIQRIGTGMISYGRSKRANLVFAQELHRRYSSLGISSVASHPGIASTELWKNGAKIFPAAVANFLQTNLLTSHSSYDGAATQVWAALDREAVPSGYYVGPRWWFRGMPVLLGPLSTNNNGNHQHSGALQPTKNGYNNVRALRVPIPHFWPFSVQEGSQLWEQSLQALGIEEFGNGM</sequence>
<dbReference type="OrthoDB" id="47007at2759"/>
<comment type="similarity">
    <text evidence="1">Belongs to the short-chain dehydrogenases/reductases (SDR) family.</text>
</comment>
<evidence type="ECO:0000256" key="3">
    <source>
        <dbReference type="ARBA" id="ARBA00023002"/>
    </source>
</evidence>
<keyword evidence="4" id="KW-1133">Transmembrane helix</keyword>
<gene>
    <name evidence="5" type="ORF">IV203_000281</name>
</gene>
<reference evidence="5" key="2">
    <citation type="submission" date="2021-04" db="EMBL/GenBank/DDBJ databases">
        <authorList>
            <person name="Podell S."/>
        </authorList>
    </citation>
    <scope>NUCLEOTIDE SEQUENCE</scope>
    <source>
        <strain evidence="5">Hildebrandi</strain>
    </source>
</reference>
<evidence type="ECO:0000313" key="5">
    <source>
        <dbReference type="EMBL" id="KAG7355595.1"/>
    </source>
</evidence>
<dbReference type="EMBL" id="JAGRRH010000015">
    <property type="protein sequence ID" value="KAG7355595.1"/>
    <property type="molecule type" value="Genomic_DNA"/>
</dbReference>
<protein>
    <submittedName>
        <fullName evidence="5">Short-chain dehydrogenase/reductase family protein</fullName>
    </submittedName>
</protein>
<dbReference type="Pfam" id="PF00106">
    <property type="entry name" value="adh_short"/>
    <property type="match status" value="1"/>
</dbReference>
<keyword evidence="2" id="KW-0521">NADP</keyword>
<dbReference type="Proteomes" id="UP000693970">
    <property type="component" value="Unassembled WGS sequence"/>
</dbReference>
<keyword evidence="6" id="KW-1185">Reference proteome</keyword>
<evidence type="ECO:0000256" key="4">
    <source>
        <dbReference type="SAM" id="Phobius"/>
    </source>
</evidence>
<evidence type="ECO:0000256" key="1">
    <source>
        <dbReference type="ARBA" id="ARBA00006484"/>
    </source>
</evidence>
<feature type="transmembrane region" description="Helical" evidence="4">
    <location>
        <begin position="28"/>
        <end position="50"/>
    </location>
</feature>
<keyword evidence="3" id="KW-0560">Oxidoreductase</keyword>
<reference evidence="5" key="1">
    <citation type="journal article" date="2021" name="Sci. Rep.">
        <title>Diploid genomic architecture of Nitzschia inconspicua, an elite biomass production diatom.</title>
        <authorList>
            <person name="Oliver A."/>
            <person name="Podell S."/>
            <person name="Pinowska A."/>
            <person name="Traller J.C."/>
            <person name="Smith S.R."/>
            <person name="McClure R."/>
            <person name="Beliaev A."/>
            <person name="Bohutskyi P."/>
            <person name="Hill E.A."/>
            <person name="Rabines A."/>
            <person name="Zheng H."/>
            <person name="Allen L.Z."/>
            <person name="Kuo A."/>
            <person name="Grigoriev I.V."/>
            <person name="Allen A.E."/>
            <person name="Hazlebeck D."/>
            <person name="Allen E.E."/>
        </authorList>
    </citation>
    <scope>NUCLEOTIDE SEQUENCE</scope>
    <source>
        <strain evidence="5">Hildebrandi</strain>
    </source>
</reference>
<accession>A0A9K3L4M8</accession>
<keyword evidence="4" id="KW-0472">Membrane</keyword>
<dbReference type="PANTHER" id="PTHR24320:SF282">
    <property type="entry name" value="WW DOMAIN-CONTAINING OXIDOREDUCTASE"/>
    <property type="match status" value="1"/>
</dbReference>
<keyword evidence="4" id="KW-0812">Transmembrane</keyword>
<organism evidence="5 6">
    <name type="scientific">Nitzschia inconspicua</name>
    <dbReference type="NCBI Taxonomy" id="303405"/>
    <lineage>
        <taxon>Eukaryota</taxon>
        <taxon>Sar</taxon>
        <taxon>Stramenopiles</taxon>
        <taxon>Ochrophyta</taxon>
        <taxon>Bacillariophyta</taxon>
        <taxon>Bacillariophyceae</taxon>
        <taxon>Bacillariophycidae</taxon>
        <taxon>Bacillariales</taxon>
        <taxon>Bacillariaceae</taxon>
        <taxon>Nitzschia</taxon>
    </lineage>
</organism>
<proteinExistence type="inferred from homology"/>
<dbReference type="PANTHER" id="PTHR24320">
    <property type="entry name" value="RETINOL DEHYDROGENASE"/>
    <property type="match status" value="1"/>
</dbReference>
<dbReference type="AlphaFoldDB" id="A0A9K3L4M8"/>
<evidence type="ECO:0000256" key="2">
    <source>
        <dbReference type="ARBA" id="ARBA00022857"/>
    </source>
</evidence>
<dbReference type="InterPro" id="IPR002347">
    <property type="entry name" value="SDR_fam"/>
</dbReference>
<evidence type="ECO:0000313" key="6">
    <source>
        <dbReference type="Proteomes" id="UP000693970"/>
    </source>
</evidence>
<dbReference type="GO" id="GO:0016491">
    <property type="term" value="F:oxidoreductase activity"/>
    <property type="evidence" value="ECO:0007669"/>
    <property type="project" value="UniProtKB-KW"/>
</dbReference>